<keyword evidence="2" id="KW-0813">Transport</keyword>
<dbReference type="AlphaFoldDB" id="F7AK54"/>
<evidence type="ECO:0000256" key="4">
    <source>
        <dbReference type="ARBA" id="ARBA00023157"/>
    </source>
</evidence>
<dbReference type="FunFam" id="3.40.30.10:FF:000093">
    <property type="entry name" value="Glutaredoxin 2"/>
    <property type="match status" value="1"/>
</dbReference>
<evidence type="ECO:0000259" key="6">
    <source>
        <dbReference type="Pfam" id="PF00462"/>
    </source>
</evidence>
<proteinExistence type="inferred from homology"/>
<dbReference type="PROSITE" id="PS51354">
    <property type="entry name" value="GLUTAREDOXIN_2"/>
    <property type="match status" value="1"/>
</dbReference>
<evidence type="ECO:0000256" key="2">
    <source>
        <dbReference type="ARBA" id="ARBA00022448"/>
    </source>
</evidence>
<dbReference type="GeneTree" id="ENSGT00940000162420"/>
<dbReference type="InterPro" id="IPR036249">
    <property type="entry name" value="Thioredoxin-like_sf"/>
</dbReference>
<reference evidence="7" key="2">
    <citation type="journal article" date="2008" name="Genome Biol.">
        <title>Improved genome assembly and evidence-based global gene model set for the chordate Ciona intestinalis: new insight into intron and operon populations.</title>
        <authorList>
            <person name="Satou Y."/>
            <person name="Mineta K."/>
            <person name="Ogasawara M."/>
            <person name="Sasakura Y."/>
            <person name="Shoguchi E."/>
            <person name="Ueno K."/>
            <person name="Yamada L."/>
            <person name="Matsumoto J."/>
            <person name="Wasserscheid J."/>
            <person name="Dewar K."/>
            <person name="Wiley G.B."/>
            <person name="Macmil S.L."/>
            <person name="Roe B.A."/>
            <person name="Zeller R.W."/>
            <person name="Hastings K.E."/>
            <person name="Lemaire P."/>
            <person name="Lindquist E."/>
            <person name="Endo T."/>
            <person name="Hotta K."/>
            <person name="Inaba K."/>
        </authorList>
    </citation>
    <scope>NUCLEOTIDE SEQUENCE [LARGE SCALE GENOMIC DNA]</scope>
    <source>
        <strain evidence="7">wild type</strain>
    </source>
</reference>
<dbReference type="PRINTS" id="PR00160">
    <property type="entry name" value="GLUTAREDOXIN"/>
</dbReference>
<protein>
    <recommendedName>
        <fullName evidence="6">Glutaredoxin domain-containing protein</fullName>
    </recommendedName>
</protein>
<dbReference type="EMBL" id="EAAA01001586">
    <property type="status" value="NOT_ANNOTATED_CDS"/>
    <property type="molecule type" value="Genomic_DNA"/>
</dbReference>
<dbReference type="InterPro" id="IPR014025">
    <property type="entry name" value="Glutaredoxin_subgr"/>
</dbReference>
<reference evidence="8" key="1">
    <citation type="journal article" date="2002" name="Science">
        <title>The draft genome of Ciona intestinalis: insights into chordate and vertebrate origins.</title>
        <authorList>
            <person name="Dehal P."/>
            <person name="Satou Y."/>
            <person name="Campbell R.K."/>
            <person name="Chapman J."/>
            <person name="Degnan B."/>
            <person name="De Tomaso A."/>
            <person name="Davidson B."/>
            <person name="Di Gregorio A."/>
            <person name="Gelpke M."/>
            <person name="Goodstein D.M."/>
            <person name="Harafuji N."/>
            <person name="Hastings K.E."/>
            <person name="Ho I."/>
            <person name="Hotta K."/>
            <person name="Huang W."/>
            <person name="Kawashima T."/>
            <person name="Lemaire P."/>
            <person name="Martinez D."/>
            <person name="Meinertzhagen I.A."/>
            <person name="Necula S."/>
            <person name="Nonaka M."/>
            <person name="Putnam N."/>
            <person name="Rash S."/>
            <person name="Saiga H."/>
            <person name="Satake M."/>
            <person name="Terry A."/>
            <person name="Yamada L."/>
            <person name="Wang H.G."/>
            <person name="Awazu S."/>
            <person name="Azumi K."/>
            <person name="Boore J."/>
            <person name="Branno M."/>
            <person name="Chin-Bow S."/>
            <person name="DeSantis R."/>
            <person name="Doyle S."/>
            <person name="Francino P."/>
            <person name="Keys D.N."/>
            <person name="Haga S."/>
            <person name="Hayashi H."/>
            <person name="Hino K."/>
            <person name="Imai K.S."/>
            <person name="Inaba K."/>
            <person name="Kano S."/>
            <person name="Kobayashi K."/>
            <person name="Kobayashi M."/>
            <person name="Lee B.I."/>
            <person name="Makabe K.W."/>
            <person name="Manohar C."/>
            <person name="Matassi G."/>
            <person name="Medina M."/>
            <person name="Mochizuki Y."/>
            <person name="Mount S."/>
            <person name="Morishita T."/>
            <person name="Miura S."/>
            <person name="Nakayama A."/>
            <person name="Nishizaka S."/>
            <person name="Nomoto H."/>
            <person name="Ohta F."/>
            <person name="Oishi K."/>
            <person name="Rigoutsos I."/>
            <person name="Sano M."/>
            <person name="Sasaki A."/>
            <person name="Sasakura Y."/>
            <person name="Shoguchi E."/>
            <person name="Shin-i T."/>
            <person name="Spagnuolo A."/>
            <person name="Stainier D."/>
            <person name="Suzuki M.M."/>
            <person name="Tassy O."/>
            <person name="Takatori N."/>
            <person name="Tokuoka M."/>
            <person name="Yagi K."/>
            <person name="Yoshizaki F."/>
            <person name="Wada S."/>
            <person name="Zhang C."/>
            <person name="Hyatt P.D."/>
            <person name="Larimer F."/>
            <person name="Detter C."/>
            <person name="Doggett N."/>
            <person name="Glavina T."/>
            <person name="Hawkins T."/>
            <person name="Richardson P."/>
            <person name="Lucas S."/>
            <person name="Kohara Y."/>
            <person name="Levine M."/>
            <person name="Satoh N."/>
            <person name="Rokhsar D.S."/>
        </authorList>
    </citation>
    <scope>NUCLEOTIDE SEQUENCE [LARGE SCALE GENOMIC DNA]</scope>
</reference>
<dbReference type="STRING" id="7719.ENSCINP00000029026"/>
<evidence type="ECO:0000313" key="8">
    <source>
        <dbReference type="Proteomes" id="UP000008144"/>
    </source>
</evidence>
<keyword evidence="4" id="KW-1015">Disulfide bond</keyword>
<evidence type="ECO:0000313" key="7">
    <source>
        <dbReference type="Ensembl" id="ENSCINP00000029026.2"/>
    </source>
</evidence>
<name>F7AK54_CIOIN</name>
<dbReference type="OMA" id="YGSDNCP"/>
<comment type="similarity">
    <text evidence="1">Belongs to the glutaredoxin family.</text>
</comment>
<dbReference type="InParanoid" id="F7AK54"/>
<organism evidence="7 8">
    <name type="scientific">Ciona intestinalis</name>
    <name type="common">Transparent sea squirt</name>
    <name type="synonym">Ascidia intestinalis</name>
    <dbReference type="NCBI Taxonomy" id="7719"/>
    <lineage>
        <taxon>Eukaryota</taxon>
        <taxon>Metazoa</taxon>
        <taxon>Chordata</taxon>
        <taxon>Tunicata</taxon>
        <taxon>Ascidiacea</taxon>
        <taxon>Phlebobranchia</taxon>
        <taxon>Cionidae</taxon>
        <taxon>Ciona</taxon>
    </lineage>
</organism>
<evidence type="ECO:0000256" key="1">
    <source>
        <dbReference type="ARBA" id="ARBA00007787"/>
    </source>
</evidence>
<keyword evidence="3" id="KW-0249">Electron transport</keyword>
<dbReference type="FunCoup" id="F7AK54">
    <property type="interactions" value="78"/>
</dbReference>
<dbReference type="CDD" id="cd03419">
    <property type="entry name" value="GRX_GRXh_1_2_like"/>
    <property type="match status" value="1"/>
</dbReference>
<accession>F7AK54</accession>
<dbReference type="GO" id="GO:0015038">
    <property type="term" value="F:glutathione disulfide oxidoreductase activity"/>
    <property type="evidence" value="ECO:0000318"/>
    <property type="project" value="GO_Central"/>
</dbReference>
<evidence type="ECO:0000256" key="5">
    <source>
        <dbReference type="ARBA" id="ARBA00023284"/>
    </source>
</evidence>
<dbReference type="Ensembl" id="ENSCINT00000029272.2">
    <property type="protein sequence ID" value="ENSCINP00000029026.2"/>
    <property type="gene ID" value="ENSCING00000016950.2"/>
</dbReference>
<dbReference type="Gene3D" id="3.40.30.10">
    <property type="entry name" value="Glutaredoxin"/>
    <property type="match status" value="1"/>
</dbReference>
<keyword evidence="5" id="KW-0676">Redox-active center</keyword>
<keyword evidence="8" id="KW-1185">Reference proteome</keyword>
<dbReference type="PANTHER" id="PTHR46679:SF1">
    <property type="entry name" value="GLUTAREDOXIN-2, MITOCHONDRIAL"/>
    <property type="match status" value="1"/>
</dbReference>
<feature type="domain" description="Glutaredoxin" evidence="6">
    <location>
        <begin position="15"/>
        <end position="77"/>
    </location>
</feature>
<dbReference type="InterPro" id="IPR002109">
    <property type="entry name" value="Glutaredoxin"/>
</dbReference>
<reference evidence="7" key="4">
    <citation type="submission" date="2025-09" db="UniProtKB">
        <authorList>
            <consortium name="Ensembl"/>
        </authorList>
    </citation>
    <scope>IDENTIFICATION</scope>
</reference>
<evidence type="ECO:0000256" key="3">
    <source>
        <dbReference type="ARBA" id="ARBA00022982"/>
    </source>
</evidence>
<dbReference type="Proteomes" id="UP000008144">
    <property type="component" value="Chromosome 2"/>
</dbReference>
<dbReference type="PANTHER" id="PTHR46679">
    <property type="match status" value="1"/>
</dbReference>
<dbReference type="GO" id="GO:0005737">
    <property type="term" value="C:cytoplasm"/>
    <property type="evidence" value="ECO:0000318"/>
    <property type="project" value="GO_Central"/>
</dbReference>
<dbReference type="Pfam" id="PF00462">
    <property type="entry name" value="Glutaredoxin"/>
    <property type="match status" value="1"/>
</dbReference>
<dbReference type="GO" id="GO:0034599">
    <property type="term" value="P:cellular response to oxidative stress"/>
    <property type="evidence" value="ECO:0000318"/>
    <property type="project" value="GO_Central"/>
</dbReference>
<reference evidence="7" key="3">
    <citation type="submission" date="2025-08" db="UniProtKB">
        <authorList>
            <consortium name="Ensembl"/>
        </authorList>
    </citation>
    <scope>IDENTIFICATION</scope>
</reference>
<dbReference type="SUPFAM" id="SSF52833">
    <property type="entry name" value="Thioredoxin-like"/>
    <property type="match status" value="1"/>
</dbReference>
<dbReference type="HOGENOM" id="CLU_026126_7_2_1"/>
<sequence length="100" mass="11269">EAQKYIEELIQKHPVIMFTKVHCPYCYQAKWAFDSINVKYEDVVLTQRPDAGIIQDVLLKMTGARTVPRVFINQKCIGGGSETSALNKQGDLERLVKDAG</sequence>